<name>A0A4Q5DF77_9BACE</name>
<dbReference type="AlphaFoldDB" id="A0A4Q5DF77"/>
<protein>
    <submittedName>
        <fullName evidence="1">Uncharacterized protein</fullName>
    </submittedName>
</protein>
<accession>A0A4Q5DF77</accession>
<reference evidence="1 2" key="1">
    <citation type="journal article" date="2019" name="Nat. Med.">
        <title>A library of human gut bacterial isolates paired with longitudinal multiomics data enables mechanistic microbiome research.</title>
        <authorList>
            <person name="Poyet M."/>
            <person name="Groussin M."/>
            <person name="Gibbons S.M."/>
            <person name="Avila-Pacheco J."/>
            <person name="Jiang X."/>
            <person name="Kearney S.M."/>
            <person name="Perrotta A.R."/>
            <person name="Berdy B."/>
            <person name="Zhao S."/>
            <person name="Lieberman T.D."/>
            <person name="Swanson P.K."/>
            <person name="Smith M."/>
            <person name="Roesemann S."/>
            <person name="Alexander J.E."/>
            <person name="Rich S.A."/>
            <person name="Livny J."/>
            <person name="Vlamakis H."/>
            <person name="Clish C."/>
            <person name="Bullock K."/>
            <person name="Deik A."/>
            <person name="Scott J."/>
            <person name="Pierce K.A."/>
            <person name="Xavier R.J."/>
            <person name="Alm E.J."/>
        </authorList>
    </citation>
    <scope>NUCLEOTIDE SEQUENCE [LARGE SCALE GENOMIC DNA]</scope>
    <source>
        <strain evidence="1 2">BIOML-A73</strain>
    </source>
</reference>
<gene>
    <name evidence="1" type="ORF">GA560_04925</name>
</gene>
<comment type="caution">
    <text evidence="1">The sequence shown here is derived from an EMBL/GenBank/DDBJ whole genome shotgun (WGS) entry which is preliminary data.</text>
</comment>
<dbReference type="Proteomes" id="UP000474077">
    <property type="component" value="Unassembled WGS sequence"/>
</dbReference>
<organism evidence="1 2">
    <name type="scientific">Bacteroides xylanisolvens</name>
    <dbReference type="NCBI Taxonomy" id="371601"/>
    <lineage>
        <taxon>Bacteria</taxon>
        <taxon>Pseudomonadati</taxon>
        <taxon>Bacteroidota</taxon>
        <taxon>Bacteroidia</taxon>
        <taxon>Bacteroidales</taxon>
        <taxon>Bacteroidaceae</taxon>
        <taxon>Bacteroides</taxon>
    </lineage>
</organism>
<dbReference type="EMBL" id="WDER01000009">
    <property type="protein sequence ID" value="KAB6085338.1"/>
    <property type="molecule type" value="Genomic_DNA"/>
</dbReference>
<evidence type="ECO:0000313" key="2">
    <source>
        <dbReference type="Proteomes" id="UP000474077"/>
    </source>
</evidence>
<sequence length="59" mass="7069">MQKKIVTVYAWDSDAIHSIYRHYLHWIASLSYKEKQSRYANSFLTCWHHALIFFSACSD</sequence>
<proteinExistence type="predicted"/>
<evidence type="ECO:0000313" key="1">
    <source>
        <dbReference type="EMBL" id="KAB6085338.1"/>
    </source>
</evidence>